<keyword evidence="1" id="KW-0812">Transmembrane</keyword>
<feature type="transmembrane region" description="Helical" evidence="1">
    <location>
        <begin position="7"/>
        <end position="29"/>
    </location>
</feature>
<organism evidence="2 3">
    <name type="scientific">Chryseobacterium formosense</name>
    <dbReference type="NCBI Taxonomy" id="236814"/>
    <lineage>
        <taxon>Bacteria</taxon>
        <taxon>Pseudomonadati</taxon>
        <taxon>Bacteroidota</taxon>
        <taxon>Flavobacteriia</taxon>
        <taxon>Flavobacteriales</taxon>
        <taxon>Weeksellaceae</taxon>
        <taxon>Chryseobacterium group</taxon>
        <taxon>Chryseobacterium</taxon>
    </lineage>
</organism>
<keyword evidence="1" id="KW-0472">Membrane</keyword>
<evidence type="ECO:0000256" key="1">
    <source>
        <dbReference type="SAM" id="Phobius"/>
    </source>
</evidence>
<reference evidence="2 3" key="1">
    <citation type="submission" date="2014-07" db="EMBL/GenBank/DDBJ databases">
        <title>Genome of Chryseobacterium formosense LMG 24722.</title>
        <authorList>
            <person name="Pipes S.E."/>
            <person name="Stropko S.J."/>
            <person name="Newman J.D."/>
        </authorList>
    </citation>
    <scope>NUCLEOTIDE SEQUENCE [LARGE SCALE GENOMIC DNA]</scope>
    <source>
        <strain evidence="2 3">LMG 24722</strain>
    </source>
</reference>
<evidence type="ECO:0000313" key="2">
    <source>
        <dbReference type="EMBL" id="KFE97533.1"/>
    </source>
</evidence>
<accession>A0A085YZC0</accession>
<evidence type="ECO:0000313" key="3">
    <source>
        <dbReference type="Proteomes" id="UP000028713"/>
    </source>
</evidence>
<sequence length="77" mass="8933">MAKNKIFASMMMTLSPISLILALYIINPFDVSDYFLVFSICGLIWFTLHSLILLIAVFMYRNKSMLDNQAEEKLHIE</sequence>
<gene>
    <name evidence="2" type="ORF">IX39_19850</name>
</gene>
<feature type="transmembrane region" description="Helical" evidence="1">
    <location>
        <begin position="35"/>
        <end position="60"/>
    </location>
</feature>
<dbReference type="AlphaFoldDB" id="A0A085YZC0"/>
<keyword evidence="3" id="KW-1185">Reference proteome</keyword>
<keyword evidence="1" id="KW-1133">Transmembrane helix</keyword>
<dbReference type="EMBL" id="JPRP01000005">
    <property type="protein sequence ID" value="KFE97533.1"/>
    <property type="molecule type" value="Genomic_DNA"/>
</dbReference>
<dbReference type="STRING" id="236814.IX39_19850"/>
<proteinExistence type="predicted"/>
<comment type="caution">
    <text evidence="2">The sequence shown here is derived from an EMBL/GenBank/DDBJ whole genome shotgun (WGS) entry which is preliminary data.</text>
</comment>
<dbReference type="Proteomes" id="UP000028713">
    <property type="component" value="Unassembled WGS sequence"/>
</dbReference>
<protein>
    <submittedName>
        <fullName evidence="2">Uncharacterized protein</fullName>
    </submittedName>
</protein>
<name>A0A085YZC0_9FLAO</name>